<organism evidence="1 2">
    <name type="scientific">Dreissena polymorpha</name>
    <name type="common">Zebra mussel</name>
    <name type="synonym">Mytilus polymorpha</name>
    <dbReference type="NCBI Taxonomy" id="45954"/>
    <lineage>
        <taxon>Eukaryota</taxon>
        <taxon>Metazoa</taxon>
        <taxon>Spiralia</taxon>
        <taxon>Lophotrochozoa</taxon>
        <taxon>Mollusca</taxon>
        <taxon>Bivalvia</taxon>
        <taxon>Autobranchia</taxon>
        <taxon>Heteroconchia</taxon>
        <taxon>Euheterodonta</taxon>
        <taxon>Imparidentia</taxon>
        <taxon>Neoheterodontei</taxon>
        <taxon>Myida</taxon>
        <taxon>Dreissenoidea</taxon>
        <taxon>Dreissenidae</taxon>
        <taxon>Dreissena</taxon>
    </lineage>
</organism>
<evidence type="ECO:0000313" key="1">
    <source>
        <dbReference type="EMBL" id="KAH3696719.1"/>
    </source>
</evidence>
<dbReference type="Proteomes" id="UP000828390">
    <property type="component" value="Unassembled WGS sequence"/>
</dbReference>
<proteinExistence type="predicted"/>
<reference evidence="1" key="2">
    <citation type="submission" date="2020-11" db="EMBL/GenBank/DDBJ databases">
        <authorList>
            <person name="McCartney M.A."/>
            <person name="Auch B."/>
            <person name="Kono T."/>
            <person name="Mallez S."/>
            <person name="Becker A."/>
            <person name="Gohl D.M."/>
            <person name="Silverstein K.A.T."/>
            <person name="Koren S."/>
            <person name="Bechman K.B."/>
            <person name="Herman A."/>
            <person name="Abrahante J.E."/>
            <person name="Garbe J."/>
        </authorList>
    </citation>
    <scope>NUCLEOTIDE SEQUENCE</scope>
    <source>
        <strain evidence="1">Duluth1</strain>
        <tissue evidence="1">Whole animal</tissue>
    </source>
</reference>
<sequence>MVFCQDSASSHTSKQTLQFRKRRKVKFIDLDEWVPKSPDATPINFGIWGILKRRLKKRNVNSIIGL</sequence>
<evidence type="ECO:0008006" key="3">
    <source>
        <dbReference type="Google" id="ProtNLM"/>
    </source>
</evidence>
<dbReference type="EMBL" id="JAIWYP010000016">
    <property type="protein sequence ID" value="KAH3696719.1"/>
    <property type="molecule type" value="Genomic_DNA"/>
</dbReference>
<protein>
    <recommendedName>
        <fullName evidence="3">Transposase</fullName>
    </recommendedName>
</protein>
<evidence type="ECO:0000313" key="2">
    <source>
        <dbReference type="Proteomes" id="UP000828390"/>
    </source>
</evidence>
<dbReference type="AlphaFoldDB" id="A0A9D3YDW1"/>
<gene>
    <name evidence="1" type="ORF">DPMN_084195</name>
</gene>
<accession>A0A9D3YDW1</accession>
<dbReference type="GO" id="GO:0003676">
    <property type="term" value="F:nucleic acid binding"/>
    <property type="evidence" value="ECO:0007669"/>
    <property type="project" value="InterPro"/>
</dbReference>
<comment type="caution">
    <text evidence="1">The sequence shown here is derived from an EMBL/GenBank/DDBJ whole genome shotgun (WGS) entry which is preliminary data.</text>
</comment>
<name>A0A9D3YDW1_DREPO</name>
<reference evidence="1" key="1">
    <citation type="journal article" date="2019" name="bioRxiv">
        <title>The Genome of the Zebra Mussel, Dreissena polymorpha: A Resource for Invasive Species Research.</title>
        <authorList>
            <person name="McCartney M.A."/>
            <person name="Auch B."/>
            <person name="Kono T."/>
            <person name="Mallez S."/>
            <person name="Zhang Y."/>
            <person name="Obille A."/>
            <person name="Becker A."/>
            <person name="Abrahante J.E."/>
            <person name="Garbe J."/>
            <person name="Badalamenti J.P."/>
            <person name="Herman A."/>
            <person name="Mangelson H."/>
            <person name="Liachko I."/>
            <person name="Sullivan S."/>
            <person name="Sone E.D."/>
            <person name="Koren S."/>
            <person name="Silverstein K.A.T."/>
            <person name="Beckman K.B."/>
            <person name="Gohl D.M."/>
        </authorList>
    </citation>
    <scope>NUCLEOTIDE SEQUENCE</scope>
    <source>
        <strain evidence="1">Duluth1</strain>
        <tissue evidence="1">Whole animal</tissue>
    </source>
</reference>
<dbReference type="InterPro" id="IPR036397">
    <property type="entry name" value="RNaseH_sf"/>
</dbReference>
<keyword evidence="2" id="KW-1185">Reference proteome</keyword>
<dbReference type="Gene3D" id="3.30.420.10">
    <property type="entry name" value="Ribonuclease H-like superfamily/Ribonuclease H"/>
    <property type="match status" value="1"/>
</dbReference>